<evidence type="ECO:0000256" key="4">
    <source>
        <dbReference type="ARBA" id="ARBA00022989"/>
    </source>
</evidence>
<feature type="transmembrane region" description="Helical" evidence="6">
    <location>
        <begin position="779"/>
        <end position="807"/>
    </location>
</feature>
<feature type="transmembrane region" description="Helical" evidence="6">
    <location>
        <begin position="749"/>
        <end position="767"/>
    </location>
</feature>
<dbReference type="PANTHER" id="PTHR11819">
    <property type="entry name" value="SOLUTE CARRIER FAMILY 5"/>
    <property type="match status" value="1"/>
</dbReference>
<feature type="transmembrane region" description="Helical" evidence="6">
    <location>
        <begin position="261"/>
        <end position="283"/>
    </location>
</feature>
<dbReference type="GO" id="GO:0005412">
    <property type="term" value="F:D-glucose:sodium symporter activity"/>
    <property type="evidence" value="ECO:0007669"/>
    <property type="project" value="TreeGrafter"/>
</dbReference>
<feature type="domain" description="Methyltransferase" evidence="8">
    <location>
        <begin position="43"/>
        <end position="141"/>
    </location>
</feature>
<dbReference type="PROSITE" id="PS50283">
    <property type="entry name" value="NA_SOLUT_SYMP_3"/>
    <property type="match status" value="1"/>
</dbReference>
<feature type="transmembrane region" description="Helical" evidence="6">
    <location>
        <begin position="626"/>
        <end position="645"/>
    </location>
</feature>
<dbReference type="OrthoDB" id="6132759at2759"/>
<dbReference type="Gene3D" id="1.20.1730.10">
    <property type="entry name" value="Sodium/glucose cotransporter"/>
    <property type="match status" value="2"/>
</dbReference>
<dbReference type="InterPro" id="IPR001734">
    <property type="entry name" value="Na/solute_symporter"/>
</dbReference>
<comment type="subcellular location">
    <subcellularLocation>
        <location evidence="1">Membrane</location>
        <topology evidence="1">Multi-pass membrane protein</topology>
    </subcellularLocation>
</comment>
<feature type="transmembrane region" description="Helical" evidence="6">
    <location>
        <begin position="651"/>
        <end position="672"/>
    </location>
</feature>
<comment type="similarity">
    <text evidence="2">Belongs to the sodium:solute symporter (SSF) (TC 2.A.21) family.</text>
</comment>
<evidence type="ECO:0000259" key="8">
    <source>
        <dbReference type="Pfam" id="PF13649"/>
    </source>
</evidence>
<feature type="transmembrane region" description="Helical" evidence="6">
    <location>
        <begin position="724"/>
        <end position="743"/>
    </location>
</feature>
<reference evidence="9" key="1">
    <citation type="submission" date="2020-12" db="EMBL/GenBank/DDBJ databases">
        <authorList>
            <person name="Iha C."/>
        </authorList>
    </citation>
    <scope>NUCLEOTIDE SEQUENCE</scope>
</reference>
<keyword evidence="4 6" id="KW-1133">Transmembrane helix</keyword>
<dbReference type="AlphaFoldDB" id="A0A8S1IKU2"/>
<dbReference type="Pfam" id="PF07596">
    <property type="entry name" value="SBP_bac_10"/>
    <property type="match status" value="1"/>
</dbReference>
<dbReference type="Pfam" id="PF13649">
    <property type="entry name" value="Methyltransf_25"/>
    <property type="match status" value="1"/>
</dbReference>
<evidence type="ECO:0000256" key="2">
    <source>
        <dbReference type="ARBA" id="ARBA00006434"/>
    </source>
</evidence>
<dbReference type="InterPro" id="IPR011453">
    <property type="entry name" value="DUF1559"/>
</dbReference>
<evidence type="ECO:0000256" key="1">
    <source>
        <dbReference type="ARBA" id="ARBA00004141"/>
    </source>
</evidence>
<evidence type="ECO:0008006" key="11">
    <source>
        <dbReference type="Google" id="ProtNLM"/>
    </source>
</evidence>
<dbReference type="Gene3D" id="3.30.700.10">
    <property type="entry name" value="Glycoprotein, Type 4 Pilin"/>
    <property type="match status" value="1"/>
</dbReference>
<keyword evidence="10" id="KW-1185">Reference proteome</keyword>
<dbReference type="NCBIfam" id="TIGR04294">
    <property type="entry name" value="pre_pil_HX9DG"/>
    <property type="match status" value="1"/>
</dbReference>
<dbReference type="CDD" id="cd02440">
    <property type="entry name" value="AdoMet_MTases"/>
    <property type="match status" value="1"/>
</dbReference>
<feature type="transmembrane region" description="Helical" evidence="6">
    <location>
        <begin position="352"/>
        <end position="374"/>
    </location>
</feature>
<dbReference type="SUPFAM" id="SSF53335">
    <property type="entry name" value="S-adenosyl-L-methionine-dependent methyltransferases"/>
    <property type="match status" value="1"/>
</dbReference>
<dbReference type="InterPro" id="IPR038377">
    <property type="entry name" value="Na/Glc_symporter_sf"/>
</dbReference>
<dbReference type="PANTHER" id="PTHR11819:SF77">
    <property type="entry name" value="SODIUM_GLUCOSE COTRANSPORT PROTEIN"/>
    <property type="match status" value="1"/>
</dbReference>
<feature type="transmembrane region" description="Helical" evidence="6">
    <location>
        <begin position="303"/>
        <end position="323"/>
    </location>
</feature>
<organism evidence="9 10">
    <name type="scientific">Ostreobium quekettii</name>
    <dbReference type="NCBI Taxonomy" id="121088"/>
    <lineage>
        <taxon>Eukaryota</taxon>
        <taxon>Viridiplantae</taxon>
        <taxon>Chlorophyta</taxon>
        <taxon>core chlorophytes</taxon>
        <taxon>Ulvophyceae</taxon>
        <taxon>TCBD clade</taxon>
        <taxon>Bryopsidales</taxon>
        <taxon>Ostreobineae</taxon>
        <taxon>Ostreobiaceae</taxon>
        <taxon>Ostreobium</taxon>
    </lineage>
</organism>
<dbReference type="InterPro" id="IPR029063">
    <property type="entry name" value="SAM-dependent_MTases_sf"/>
</dbReference>
<dbReference type="SUPFAM" id="SSF54523">
    <property type="entry name" value="Pili subunits"/>
    <property type="match status" value="1"/>
</dbReference>
<name>A0A8S1IKU2_9CHLO</name>
<dbReference type="GO" id="GO:0005886">
    <property type="term" value="C:plasma membrane"/>
    <property type="evidence" value="ECO:0007669"/>
    <property type="project" value="TreeGrafter"/>
</dbReference>
<dbReference type="EMBL" id="CAJHUC010000279">
    <property type="protein sequence ID" value="CAD7694821.1"/>
    <property type="molecule type" value="Genomic_DNA"/>
</dbReference>
<dbReference type="NCBIfam" id="TIGR02532">
    <property type="entry name" value="IV_pilin_GFxxxE"/>
    <property type="match status" value="1"/>
</dbReference>
<evidence type="ECO:0000313" key="9">
    <source>
        <dbReference type="EMBL" id="CAD7694821.1"/>
    </source>
</evidence>
<protein>
    <recommendedName>
        <fullName evidence="11">Methyltransferase domain-containing protein</fullName>
    </recommendedName>
</protein>
<dbReference type="InterPro" id="IPR012902">
    <property type="entry name" value="N_methyl_site"/>
</dbReference>
<feature type="domain" description="DUF1559" evidence="7">
    <location>
        <begin position="808"/>
        <end position="1092"/>
    </location>
</feature>
<dbReference type="CDD" id="cd11477">
    <property type="entry name" value="SLC5sbd_u1"/>
    <property type="match status" value="1"/>
</dbReference>
<feature type="transmembrane region" description="Helical" evidence="6">
    <location>
        <begin position="599"/>
        <end position="619"/>
    </location>
</feature>
<dbReference type="PROSITE" id="PS00409">
    <property type="entry name" value="PROKAR_NTER_METHYL"/>
    <property type="match status" value="1"/>
</dbReference>
<evidence type="ECO:0000256" key="3">
    <source>
        <dbReference type="ARBA" id="ARBA00022692"/>
    </source>
</evidence>
<evidence type="ECO:0000256" key="5">
    <source>
        <dbReference type="ARBA" id="ARBA00023136"/>
    </source>
</evidence>
<evidence type="ECO:0000313" key="10">
    <source>
        <dbReference type="Proteomes" id="UP000708148"/>
    </source>
</evidence>
<feature type="transmembrane region" description="Helical" evidence="6">
    <location>
        <begin position="386"/>
        <end position="406"/>
    </location>
</feature>
<dbReference type="InterPro" id="IPR041698">
    <property type="entry name" value="Methyltransf_25"/>
</dbReference>
<dbReference type="Proteomes" id="UP000708148">
    <property type="component" value="Unassembled WGS sequence"/>
</dbReference>
<dbReference type="InterPro" id="IPR045584">
    <property type="entry name" value="Pilin-like"/>
</dbReference>
<keyword evidence="5 6" id="KW-0472">Membrane</keyword>
<accession>A0A8S1IKU2</accession>
<gene>
    <name evidence="9" type="ORF">OSTQU699_LOCUS184</name>
</gene>
<comment type="caution">
    <text evidence="9">The sequence shown here is derived from an EMBL/GenBank/DDBJ whole genome shotgun (WGS) entry which is preliminary data.</text>
</comment>
<proteinExistence type="inferred from homology"/>
<dbReference type="Pfam" id="PF00474">
    <property type="entry name" value="SSF"/>
    <property type="match status" value="2"/>
</dbReference>
<feature type="transmembrane region" description="Helical" evidence="6">
    <location>
        <begin position="231"/>
        <end position="249"/>
    </location>
</feature>
<feature type="transmembrane region" description="Helical" evidence="6">
    <location>
        <begin position="573"/>
        <end position="593"/>
    </location>
</feature>
<sequence>MAAFDKTHAADYDNRFAELRPLVDALHLLIAAELADLPTDARVLCVGAGTGAELLPLAERFPSWRFTAVDPSGPMLEVCRRKAEESGVADRCEFHTGYLDSLLPSEPFDAATSILVSQFLLDPQERTRFFRAIAERLRPGGRLVNADLAASACAQSADDLMAFWMRVMSYGGQTEEQLENLRKGLKESVAVVPASQVADLIAAAGFKRPLPFYQTGLIHGWSGNAVALETIDLAIIAAVILVTVIVGLWSSRRAGDNPAEYFLSGRGMSGWMLGISLVATTFAADTPGLVTELVRTHGVAGNWAWWAFLLTGMLTVFLFARLWRRSGVTTDLEFYELRYHGGPARLLRMFRAAYLGVVFNVIVMAVVSVAAIKIGHVMLGLSTTEVLLYGGVTALVLSTLGGFRAVVWTDCVLFGVAMSGAVAAAYFALQHPEVGGLAQLFDHEEVAAKQRMLAAKSENHALGAVMLFNAVHYALRPWPWILVALASLVVYPELADLERAFPQLDPSKLGNDLAYPAMLTHAPAGWRGLILASLLSAYVSTISTHLNWGSSYVTNDFYKPLVGGSASDAQLVLVGRLATVAMMVLASGLAYYLQTAKQGFDLLLSVGAGTGLVFVLRWYWWRINAVSEIVAMVASVAVAALFQFVDFGLEGWQVLGLSVAATSAVWLGATLLTRPEPDTTLFSFCRLIHPRGPGWRAVYRRAAQAGHPIPTDPQDSIPLGLLRMLLGTVAIYAALFAVGQGLYGATTPAIVLTITALAAGLGLGVTFRTTRCLAYQPACLLRGVTLLELLVVLGVLAILVALTLPAIQSSREAVRRTHCANNLRQTLQAVQAVHDAEAALPSLYNRAGLAYPLREWDLFHLHSWRTPLLPHLDEAPLHDAIAWEQLATAEENANVAQSVVPSFVCPSGGSPARVGWGRKHDRLGVPREDLNDDDRYYVVRADYDAMAGIQVLPDPLPQGADADDVRFVRWGVWGWPVFEKPKTSGAQLLRYRRGRFRDVTDGLSHTLAVVERGGKPIHLLHGRPHLTKDNPSADYPGQVGWSASNSFAWSINDNDVGVNHSNATGIYALHPGGASVALADGAVRFLADSTDFGTLVALFGRSDGGIPTED</sequence>
<dbReference type="InterPro" id="IPR027558">
    <property type="entry name" value="Pre_pil_HX9DG_C"/>
</dbReference>
<evidence type="ECO:0000256" key="6">
    <source>
        <dbReference type="SAM" id="Phobius"/>
    </source>
</evidence>
<dbReference type="Gene3D" id="3.40.50.150">
    <property type="entry name" value="Vaccinia Virus protein VP39"/>
    <property type="match status" value="1"/>
</dbReference>
<evidence type="ECO:0000259" key="7">
    <source>
        <dbReference type="Pfam" id="PF07596"/>
    </source>
</evidence>
<keyword evidence="3 6" id="KW-0812">Transmembrane</keyword>